<dbReference type="EMBL" id="LAZR01007604">
    <property type="protein sequence ID" value="KKM84181.1"/>
    <property type="molecule type" value="Genomic_DNA"/>
</dbReference>
<comment type="caution">
    <text evidence="2">The sequence shown here is derived from an EMBL/GenBank/DDBJ whole genome shotgun (WGS) entry which is preliminary data.</text>
</comment>
<reference evidence="2" key="1">
    <citation type="journal article" date="2015" name="Nature">
        <title>Complex archaea that bridge the gap between prokaryotes and eukaryotes.</title>
        <authorList>
            <person name="Spang A."/>
            <person name="Saw J.H."/>
            <person name="Jorgensen S.L."/>
            <person name="Zaremba-Niedzwiedzka K."/>
            <person name="Martijn J."/>
            <person name="Lind A.E."/>
            <person name="van Eijk R."/>
            <person name="Schleper C."/>
            <person name="Guy L."/>
            <person name="Ettema T.J."/>
        </authorList>
    </citation>
    <scope>NUCLEOTIDE SEQUENCE</scope>
</reference>
<protein>
    <submittedName>
        <fullName evidence="2">Uncharacterized protein</fullName>
    </submittedName>
</protein>
<organism evidence="2">
    <name type="scientific">marine sediment metagenome</name>
    <dbReference type="NCBI Taxonomy" id="412755"/>
    <lineage>
        <taxon>unclassified sequences</taxon>
        <taxon>metagenomes</taxon>
        <taxon>ecological metagenomes</taxon>
    </lineage>
</organism>
<proteinExistence type="predicted"/>
<evidence type="ECO:0000313" key="2">
    <source>
        <dbReference type="EMBL" id="KKM84181.1"/>
    </source>
</evidence>
<gene>
    <name evidence="2" type="ORF">LCGC14_1301810</name>
</gene>
<accession>A0A0F9LA00</accession>
<evidence type="ECO:0000256" key="1">
    <source>
        <dbReference type="SAM" id="Coils"/>
    </source>
</evidence>
<name>A0A0F9LA00_9ZZZZ</name>
<dbReference type="AlphaFoldDB" id="A0A0F9LA00"/>
<sequence length="54" mass="6430">MIPEDDPPNGLYKKEEIQMRLDKIPELEKKLDRLENEIIIIKKRIKKLQEGKNG</sequence>
<keyword evidence="1" id="KW-0175">Coiled coil</keyword>
<feature type="coiled-coil region" evidence="1">
    <location>
        <begin position="17"/>
        <end position="51"/>
    </location>
</feature>